<dbReference type="Pfam" id="PF03466">
    <property type="entry name" value="LysR_substrate"/>
    <property type="match status" value="1"/>
</dbReference>
<evidence type="ECO:0000313" key="7">
    <source>
        <dbReference type="Proteomes" id="UP001437460"/>
    </source>
</evidence>
<evidence type="ECO:0000256" key="2">
    <source>
        <dbReference type="ARBA" id="ARBA00023015"/>
    </source>
</evidence>
<dbReference type="CDD" id="cd05466">
    <property type="entry name" value="PBP2_LTTR_substrate"/>
    <property type="match status" value="1"/>
</dbReference>
<dbReference type="EMBL" id="JBBMFJ010000007">
    <property type="protein sequence ID" value="MEQ2562593.1"/>
    <property type="molecule type" value="Genomic_DNA"/>
</dbReference>
<dbReference type="Gene3D" id="3.40.190.290">
    <property type="match status" value="1"/>
</dbReference>
<dbReference type="InterPro" id="IPR036390">
    <property type="entry name" value="WH_DNA-bd_sf"/>
</dbReference>
<feature type="domain" description="HTH lysR-type" evidence="5">
    <location>
        <begin position="1"/>
        <end position="58"/>
    </location>
</feature>
<dbReference type="InterPro" id="IPR000847">
    <property type="entry name" value="LysR_HTH_N"/>
</dbReference>
<protein>
    <submittedName>
        <fullName evidence="6">LysR family transcriptional regulator</fullName>
    </submittedName>
</protein>
<dbReference type="InterPro" id="IPR050950">
    <property type="entry name" value="HTH-type_LysR_regulators"/>
</dbReference>
<keyword evidence="2" id="KW-0805">Transcription regulation</keyword>
<evidence type="ECO:0000256" key="3">
    <source>
        <dbReference type="ARBA" id="ARBA00023125"/>
    </source>
</evidence>
<organism evidence="6 7">
    <name type="scientific">Ventrimonas faecis</name>
    <dbReference type="NCBI Taxonomy" id="3133170"/>
    <lineage>
        <taxon>Bacteria</taxon>
        <taxon>Bacillati</taxon>
        <taxon>Bacillota</taxon>
        <taxon>Clostridia</taxon>
        <taxon>Lachnospirales</taxon>
        <taxon>Lachnospiraceae</taxon>
        <taxon>Ventrimonas</taxon>
    </lineage>
</organism>
<dbReference type="Gene3D" id="1.10.10.10">
    <property type="entry name" value="Winged helix-like DNA-binding domain superfamily/Winged helix DNA-binding domain"/>
    <property type="match status" value="1"/>
</dbReference>
<dbReference type="RefSeq" id="WP_349228876.1">
    <property type="nucleotide sequence ID" value="NZ_JBBMFJ010000007.1"/>
</dbReference>
<dbReference type="InterPro" id="IPR036388">
    <property type="entry name" value="WH-like_DNA-bd_sf"/>
</dbReference>
<dbReference type="Pfam" id="PF00126">
    <property type="entry name" value="HTH_1"/>
    <property type="match status" value="1"/>
</dbReference>
<dbReference type="Proteomes" id="UP001437460">
    <property type="component" value="Unassembled WGS sequence"/>
</dbReference>
<evidence type="ECO:0000313" key="6">
    <source>
        <dbReference type="EMBL" id="MEQ2562593.1"/>
    </source>
</evidence>
<gene>
    <name evidence="6" type="ORF">WMO41_05375</name>
</gene>
<keyword evidence="4" id="KW-0804">Transcription</keyword>
<sequence length="307" mass="35712">MELKEARYILAIARHQSIGKAAESLYISQPSLSKYLKNLEERLGAPLFSRHENRYYPTYMGERYLHYAEQIVACGDEWMQEYDDIAHRQRGRLNIAVPIMMGSTLIEPMLAPFHKRYPYVTLNIMEAVNFIAENSLETSSIDLTLYNIHEFPETMDYQILRFEEIVLVLHENHPLAAKAITRPGFRYPWLDLSLLKEENFILLYPDQNTGGIALDLFKEYNINPPISLHTRNSSMSIHLAMDGVGAAFAPESYFHHENQYTGNRALCFSVGHRPALTTTIAAYRKNRYLPQHARDFLEMIREYCREK</sequence>
<name>A0ABV1HJW2_9FIRM</name>
<evidence type="ECO:0000259" key="5">
    <source>
        <dbReference type="PROSITE" id="PS50931"/>
    </source>
</evidence>
<dbReference type="InterPro" id="IPR005119">
    <property type="entry name" value="LysR_subst-bd"/>
</dbReference>
<reference evidence="6 7" key="1">
    <citation type="submission" date="2024-03" db="EMBL/GenBank/DDBJ databases">
        <title>Human intestinal bacterial collection.</title>
        <authorList>
            <person name="Pauvert C."/>
            <person name="Hitch T.C.A."/>
            <person name="Clavel T."/>
        </authorList>
    </citation>
    <scope>NUCLEOTIDE SEQUENCE [LARGE SCALE GENOMIC DNA]</scope>
    <source>
        <strain evidence="6 7">CLA-AP-H27</strain>
    </source>
</reference>
<proteinExistence type="inferred from homology"/>
<dbReference type="PROSITE" id="PS50931">
    <property type="entry name" value="HTH_LYSR"/>
    <property type="match status" value="1"/>
</dbReference>
<dbReference type="PRINTS" id="PR00039">
    <property type="entry name" value="HTHLYSR"/>
</dbReference>
<accession>A0ABV1HJW2</accession>
<keyword evidence="3" id="KW-0238">DNA-binding</keyword>
<dbReference type="PANTHER" id="PTHR30419:SF28">
    <property type="entry name" value="HTH-TYPE TRANSCRIPTIONAL REGULATOR BSDA"/>
    <property type="match status" value="1"/>
</dbReference>
<comment type="similarity">
    <text evidence="1">Belongs to the LysR transcriptional regulatory family.</text>
</comment>
<dbReference type="SUPFAM" id="SSF46785">
    <property type="entry name" value="Winged helix' DNA-binding domain"/>
    <property type="match status" value="1"/>
</dbReference>
<evidence type="ECO:0000256" key="4">
    <source>
        <dbReference type="ARBA" id="ARBA00023163"/>
    </source>
</evidence>
<dbReference type="SUPFAM" id="SSF53850">
    <property type="entry name" value="Periplasmic binding protein-like II"/>
    <property type="match status" value="1"/>
</dbReference>
<comment type="caution">
    <text evidence="6">The sequence shown here is derived from an EMBL/GenBank/DDBJ whole genome shotgun (WGS) entry which is preliminary data.</text>
</comment>
<dbReference type="PANTHER" id="PTHR30419">
    <property type="entry name" value="HTH-TYPE TRANSCRIPTIONAL REGULATOR YBHD"/>
    <property type="match status" value="1"/>
</dbReference>
<evidence type="ECO:0000256" key="1">
    <source>
        <dbReference type="ARBA" id="ARBA00009437"/>
    </source>
</evidence>
<keyword evidence="7" id="KW-1185">Reference proteome</keyword>